<name>A0A1Y1V411_9FUNG</name>
<dbReference type="EMBL" id="MCFH01000034">
    <property type="protein sequence ID" value="ORX46625.1"/>
    <property type="molecule type" value="Genomic_DNA"/>
</dbReference>
<dbReference type="Proteomes" id="UP000193719">
    <property type="component" value="Unassembled WGS sequence"/>
</dbReference>
<gene>
    <name evidence="2" type="ORF">BCR36DRAFT_405576</name>
</gene>
<organism evidence="2 3">
    <name type="scientific">Piromyces finnis</name>
    <dbReference type="NCBI Taxonomy" id="1754191"/>
    <lineage>
        <taxon>Eukaryota</taxon>
        <taxon>Fungi</taxon>
        <taxon>Fungi incertae sedis</taxon>
        <taxon>Chytridiomycota</taxon>
        <taxon>Chytridiomycota incertae sedis</taxon>
        <taxon>Neocallimastigomycetes</taxon>
        <taxon>Neocallimastigales</taxon>
        <taxon>Neocallimastigaceae</taxon>
        <taxon>Piromyces</taxon>
    </lineage>
</organism>
<evidence type="ECO:0000313" key="2">
    <source>
        <dbReference type="EMBL" id="ORX46625.1"/>
    </source>
</evidence>
<evidence type="ECO:0000313" key="3">
    <source>
        <dbReference type="Proteomes" id="UP000193719"/>
    </source>
</evidence>
<feature type="non-terminal residue" evidence="2">
    <location>
        <position position="1"/>
    </location>
</feature>
<reference evidence="2 3" key="1">
    <citation type="submission" date="2016-08" db="EMBL/GenBank/DDBJ databases">
        <title>Genomes of anaerobic fungi encode conserved fungal cellulosomes for biomass hydrolysis.</title>
        <authorList>
            <consortium name="DOE Joint Genome Institute"/>
            <person name="Haitjema C.H."/>
            <person name="Gilmore S.P."/>
            <person name="Henske J.K."/>
            <person name="Solomon K.V."/>
            <person name="De Groot R."/>
            <person name="Kuo A."/>
            <person name="Mondo S.J."/>
            <person name="Salamov A.A."/>
            <person name="Labutti K."/>
            <person name="Zhao Z."/>
            <person name="Chiniquy J."/>
            <person name="Barry K."/>
            <person name="Brewer H.M."/>
            <person name="Purvine S.O."/>
            <person name="Wright A.T."/>
            <person name="Boxma B."/>
            <person name="Van Alen T."/>
            <person name="Hackstein J.H."/>
            <person name="Baker S.E."/>
            <person name="Grigoriev I.V."/>
            <person name="O'Malley M.A."/>
        </authorList>
    </citation>
    <scope>NUCLEOTIDE SEQUENCE [LARGE SCALE GENOMIC DNA]</scope>
    <source>
        <strain evidence="3">finn</strain>
    </source>
</reference>
<sequence>MFAFNKSNNLYVNLAVTDESEPVDSFFTDNYTNVKKSKHLSSPYPYLFSMNNNESTKIQSKYFLRRSANTNSNMQTSNNDNINEGQNPLDESYYSCSTNRTGFPFSDLNTSTYGSSEKKNQTPNPFIRYDRKVKIRDEPSIY</sequence>
<dbReference type="AlphaFoldDB" id="A0A1Y1V411"/>
<proteinExistence type="predicted"/>
<feature type="region of interest" description="Disordered" evidence="1">
    <location>
        <begin position="71"/>
        <end position="93"/>
    </location>
</feature>
<dbReference type="OrthoDB" id="2115717at2759"/>
<keyword evidence="3" id="KW-1185">Reference proteome</keyword>
<evidence type="ECO:0000256" key="1">
    <source>
        <dbReference type="SAM" id="MobiDB-lite"/>
    </source>
</evidence>
<comment type="caution">
    <text evidence="2">The sequence shown here is derived from an EMBL/GenBank/DDBJ whole genome shotgun (WGS) entry which is preliminary data.</text>
</comment>
<reference evidence="2 3" key="2">
    <citation type="submission" date="2016-08" db="EMBL/GenBank/DDBJ databases">
        <title>Pervasive Adenine N6-methylation of Active Genes in Fungi.</title>
        <authorList>
            <consortium name="DOE Joint Genome Institute"/>
            <person name="Mondo S.J."/>
            <person name="Dannebaum R.O."/>
            <person name="Kuo R.C."/>
            <person name="Labutti K."/>
            <person name="Haridas S."/>
            <person name="Kuo A."/>
            <person name="Salamov A."/>
            <person name="Ahrendt S.R."/>
            <person name="Lipzen A."/>
            <person name="Sullivan W."/>
            <person name="Andreopoulos W.B."/>
            <person name="Clum A."/>
            <person name="Lindquist E."/>
            <person name="Daum C."/>
            <person name="Ramamoorthy G.K."/>
            <person name="Gryganskyi A."/>
            <person name="Culley D."/>
            <person name="Magnuson J.K."/>
            <person name="James T.Y."/>
            <person name="O'Malley M.A."/>
            <person name="Stajich J.E."/>
            <person name="Spatafora J.W."/>
            <person name="Visel A."/>
            <person name="Grigoriev I.V."/>
        </authorList>
    </citation>
    <scope>NUCLEOTIDE SEQUENCE [LARGE SCALE GENOMIC DNA]</scope>
    <source>
        <strain evidence="3">finn</strain>
    </source>
</reference>
<feature type="compositionally biased region" description="Polar residues" evidence="1">
    <location>
        <begin position="71"/>
        <end position="86"/>
    </location>
</feature>
<protein>
    <submittedName>
        <fullName evidence="2">Uncharacterized protein</fullName>
    </submittedName>
</protein>
<accession>A0A1Y1V411</accession>